<dbReference type="SUPFAM" id="SSF57850">
    <property type="entry name" value="RING/U-box"/>
    <property type="match status" value="2"/>
</dbReference>
<name>A0ABM1YTN0_AEDAL</name>
<dbReference type="Proteomes" id="UP000069940">
    <property type="component" value="Unassembled WGS sequence"/>
</dbReference>
<sequence length="199" mass="23352">MSDEHKGIRCDYCQEDNFTDIRYACLVCENYDLCETCFEGRHSNLLHKPYHPMQQILTEEEFSKRLDESESEEVYTFRCPYCGDDGFTASNLIAHCGSYHYEGGHPVRCPICLVYQRVNVRFLNNTFYQHVQNRHHEYCTPAEEVSNSNEAQECPICIEQMLSDYNIRYLSCTHQFHSECINVWLQNNSSCPVCRIVVD</sequence>
<dbReference type="Pfam" id="PF05605">
    <property type="entry name" value="zf-Di19"/>
    <property type="match status" value="1"/>
</dbReference>
<dbReference type="InterPro" id="IPR001841">
    <property type="entry name" value="Znf_RING"/>
</dbReference>
<dbReference type="InterPro" id="IPR013083">
    <property type="entry name" value="Znf_RING/FYVE/PHD"/>
</dbReference>
<evidence type="ECO:0000256" key="5">
    <source>
        <dbReference type="PROSITE-ProRule" id="PRU00228"/>
    </source>
</evidence>
<feature type="domain" description="ZZ-type" evidence="7">
    <location>
        <begin position="5"/>
        <end position="61"/>
    </location>
</feature>
<evidence type="ECO:0000259" key="7">
    <source>
        <dbReference type="PROSITE" id="PS50135"/>
    </source>
</evidence>
<evidence type="ECO:0000256" key="4">
    <source>
        <dbReference type="ARBA" id="ARBA00022833"/>
    </source>
</evidence>
<comment type="similarity">
    <text evidence="1">Belongs to the KCMF1 family.</text>
</comment>
<evidence type="ECO:0008006" key="10">
    <source>
        <dbReference type="Google" id="ProtNLM"/>
    </source>
</evidence>
<organism evidence="8 9">
    <name type="scientific">Aedes albopictus</name>
    <name type="common">Asian tiger mosquito</name>
    <name type="synonym">Stegomyia albopicta</name>
    <dbReference type="NCBI Taxonomy" id="7160"/>
    <lineage>
        <taxon>Eukaryota</taxon>
        <taxon>Metazoa</taxon>
        <taxon>Ecdysozoa</taxon>
        <taxon>Arthropoda</taxon>
        <taxon>Hexapoda</taxon>
        <taxon>Insecta</taxon>
        <taxon>Pterygota</taxon>
        <taxon>Neoptera</taxon>
        <taxon>Endopterygota</taxon>
        <taxon>Diptera</taxon>
        <taxon>Nematocera</taxon>
        <taxon>Culicoidea</taxon>
        <taxon>Culicidae</taxon>
        <taxon>Culicinae</taxon>
        <taxon>Aedini</taxon>
        <taxon>Aedes</taxon>
        <taxon>Stegomyia</taxon>
    </lineage>
</organism>
<dbReference type="SMART" id="SM00291">
    <property type="entry name" value="ZnF_ZZ"/>
    <property type="match status" value="1"/>
</dbReference>
<evidence type="ECO:0000256" key="2">
    <source>
        <dbReference type="ARBA" id="ARBA00022723"/>
    </source>
</evidence>
<evidence type="ECO:0000256" key="1">
    <source>
        <dbReference type="ARBA" id="ARBA00010938"/>
    </source>
</evidence>
<proteinExistence type="inferred from homology"/>
<evidence type="ECO:0000259" key="6">
    <source>
        <dbReference type="PROSITE" id="PS50089"/>
    </source>
</evidence>
<dbReference type="Gene3D" id="3.30.40.10">
    <property type="entry name" value="Zinc/RING finger domain, C3HC4 (zinc finger)"/>
    <property type="match status" value="1"/>
</dbReference>
<keyword evidence="9" id="KW-1185">Reference proteome</keyword>
<evidence type="ECO:0000313" key="9">
    <source>
        <dbReference type="Proteomes" id="UP000069940"/>
    </source>
</evidence>
<dbReference type="Pfam" id="PF00569">
    <property type="entry name" value="ZZ"/>
    <property type="match status" value="1"/>
</dbReference>
<keyword evidence="2" id="KW-0479">Metal-binding</keyword>
<dbReference type="Pfam" id="PF13639">
    <property type="entry name" value="zf-RING_2"/>
    <property type="match status" value="1"/>
</dbReference>
<dbReference type="PROSITE" id="PS50089">
    <property type="entry name" value="ZF_RING_2"/>
    <property type="match status" value="1"/>
</dbReference>
<dbReference type="InterPro" id="IPR043145">
    <property type="entry name" value="Znf_ZZ_sf"/>
</dbReference>
<keyword evidence="3 5" id="KW-0863">Zinc-finger</keyword>
<dbReference type="Gene3D" id="3.30.60.90">
    <property type="match status" value="1"/>
</dbReference>
<evidence type="ECO:0000256" key="3">
    <source>
        <dbReference type="ARBA" id="ARBA00022771"/>
    </source>
</evidence>
<dbReference type="SMART" id="SM00184">
    <property type="entry name" value="RING"/>
    <property type="match status" value="2"/>
</dbReference>
<dbReference type="PROSITE" id="PS50135">
    <property type="entry name" value="ZF_ZZ_2"/>
    <property type="match status" value="1"/>
</dbReference>
<dbReference type="PANTHER" id="PTHR46016">
    <property type="entry name" value="ZINC FINGER, RING/FYVE/PHD-TYPE"/>
    <property type="match status" value="1"/>
</dbReference>
<evidence type="ECO:0000313" key="8">
    <source>
        <dbReference type="EnsemblMetazoa" id="AALFPA23_012058.P17197"/>
    </source>
</evidence>
<dbReference type="EnsemblMetazoa" id="AALFPA23_012058.R17197">
    <property type="protein sequence ID" value="AALFPA23_012058.P17197"/>
    <property type="gene ID" value="AALFPA23_012058"/>
</dbReference>
<dbReference type="InterPro" id="IPR008598">
    <property type="entry name" value="Di19_Zn-bd"/>
</dbReference>
<dbReference type="PANTHER" id="PTHR46016:SF1">
    <property type="entry name" value="RING-TYPE DOMAIN-CONTAINING PROTEIN"/>
    <property type="match status" value="1"/>
</dbReference>
<dbReference type="InterPro" id="IPR051438">
    <property type="entry name" value="RNF_E3_ubiq-protein_ligase"/>
</dbReference>
<protein>
    <recommendedName>
        <fullName evidence="10">RING-type E3 ubiquitin transferase KCMF1</fullName>
    </recommendedName>
</protein>
<reference evidence="8" key="2">
    <citation type="submission" date="2025-05" db="UniProtKB">
        <authorList>
            <consortium name="EnsemblMetazoa"/>
        </authorList>
    </citation>
    <scope>IDENTIFICATION</scope>
    <source>
        <strain evidence="8">Foshan</strain>
    </source>
</reference>
<accession>A0ABM1YTN0</accession>
<dbReference type="RefSeq" id="XP_062698997.1">
    <property type="nucleotide sequence ID" value="XM_062843013.1"/>
</dbReference>
<keyword evidence="4" id="KW-0862">Zinc</keyword>
<dbReference type="PROSITE" id="PS01357">
    <property type="entry name" value="ZF_ZZ_1"/>
    <property type="match status" value="1"/>
</dbReference>
<reference evidence="9" key="1">
    <citation type="journal article" date="2015" name="Proc. Natl. Acad. Sci. U.S.A.">
        <title>Genome sequence of the Asian Tiger mosquito, Aedes albopictus, reveals insights into its biology, genetics, and evolution.</title>
        <authorList>
            <person name="Chen X.G."/>
            <person name="Jiang X."/>
            <person name="Gu J."/>
            <person name="Xu M."/>
            <person name="Wu Y."/>
            <person name="Deng Y."/>
            <person name="Zhang C."/>
            <person name="Bonizzoni M."/>
            <person name="Dermauw W."/>
            <person name="Vontas J."/>
            <person name="Armbruster P."/>
            <person name="Huang X."/>
            <person name="Yang Y."/>
            <person name="Zhang H."/>
            <person name="He W."/>
            <person name="Peng H."/>
            <person name="Liu Y."/>
            <person name="Wu K."/>
            <person name="Chen J."/>
            <person name="Lirakis M."/>
            <person name="Topalis P."/>
            <person name="Van Leeuwen T."/>
            <person name="Hall A.B."/>
            <person name="Jiang X."/>
            <person name="Thorpe C."/>
            <person name="Mueller R.L."/>
            <person name="Sun C."/>
            <person name="Waterhouse R.M."/>
            <person name="Yan G."/>
            <person name="Tu Z.J."/>
            <person name="Fang X."/>
            <person name="James A.A."/>
        </authorList>
    </citation>
    <scope>NUCLEOTIDE SEQUENCE [LARGE SCALE GENOMIC DNA]</scope>
    <source>
        <strain evidence="9">Foshan</strain>
    </source>
</reference>
<dbReference type="InterPro" id="IPR000433">
    <property type="entry name" value="Znf_ZZ"/>
</dbReference>
<feature type="domain" description="RING-type" evidence="6">
    <location>
        <begin position="154"/>
        <end position="195"/>
    </location>
</feature>
<dbReference type="GeneID" id="134284270"/>